<accession>A0A8X8XZM1</accession>
<dbReference type="Gene3D" id="3.40.30.10">
    <property type="entry name" value="Glutaredoxin"/>
    <property type="match status" value="2"/>
</dbReference>
<gene>
    <name evidence="8" type="ORF">SASPL_116948</name>
</gene>
<dbReference type="GO" id="GO:0003756">
    <property type="term" value="F:protein disulfide isomerase activity"/>
    <property type="evidence" value="ECO:0007669"/>
    <property type="project" value="InterPro"/>
</dbReference>
<dbReference type="InterPro" id="IPR005788">
    <property type="entry name" value="PDI_thioredoxin-like_dom"/>
</dbReference>
<dbReference type="GO" id="GO:0015035">
    <property type="term" value="F:protein-disulfide reductase activity"/>
    <property type="evidence" value="ECO:0007669"/>
    <property type="project" value="TreeGrafter"/>
</dbReference>
<evidence type="ECO:0000313" key="9">
    <source>
        <dbReference type="Proteomes" id="UP000298416"/>
    </source>
</evidence>
<dbReference type="InterPro" id="IPR013766">
    <property type="entry name" value="Thioredoxin_domain"/>
</dbReference>
<organism evidence="8">
    <name type="scientific">Salvia splendens</name>
    <name type="common">Scarlet sage</name>
    <dbReference type="NCBI Taxonomy" id="180675"/>
    <lineage>
        <taxon>Eukaryota</taxon>
        <taxon>Viridiplantae</taxon>
        <taxon>Streptophyta</taxon>
        <taxon>Embryophyta</taxon>
        <taxon>Tracheophyta</taxon>
        <taxon>Spermatophyta</taxon>
        <taxon>Magnoliopsida</taxon>
        <taxon>eudicotyledons</taxon>
        <taxon>Gunneridae</taxon>
        <taxon>Pentapetalae</taxon>
        <taxon>asterids</taxon>
        <taxon>lamiids</taxon>
        <taxon>Lamiales</taxon>
        <taxon>Lamiaceae</taxon>
        <taxon>Nepetoideae</taxon>
        <taxon>Mentheae</taxon>
        <taxon>Salviinae</taxon>
        <taxon>Salvia</taxon>
        <taxon>Salvia subgen. Calosphace</taxon>
        <taxon>core Calosphace</taxon>
    </lineage>
</organism>
<keyword evidence="9" id="KW-1185">Reference proteome</keyword>
<evidence type="ECO:0000256" key="3">
    <source>
        <dbReference type="ARBA" id="ARBA00022737"/>
    </source>
</evidence>
<comment type="caution">
    <text evidence="8">The sequence shown here is derived from an EMBL/GenBank/DDBJ whole genome shotgun (WGS) entry which is preliminary data.</text>
</comment>
<dbReference type="InterPro" id="IPR036249">
    <property type="entry name" value="Thioredoxin-like_sf"/>
</dbReference>
<dbReference type="PROSITE" id="PS00194">
    <property type="entry name" value="THIOREDOXIN_1"/>
    <property type="match status" value="1"/>
</dbReference>
<feature type="region of interest" description="Disordered" evidence="6">
    <location>
        <begin position="1"/>
        <end position="39"/>
    </location>
</feature>
<evidence type="ECO:0000256" key="1">
    <source>
        <dbReference type="ARBA" id="ARBA00006347"/>
    </source>
</evidence>
<keyword evidence="4" id="KW-0256">Endoplasmic reticulum</keyword>
<dbReference type="CDD" id="cd02983">
    <property type="entry name" value="P5_C"/>
    <property type="match status" value="1"/>
</dbReference>
<dbReference type="SUPFAM" id="SSF52833">
    <property type="entry name" value="Thioredoxin-like"/>
    <property type="match status" value="3"/>
</dbReference>
<keyword evidence="3" id="KW-0677">Repeat</keyword>
<dbReference type="AlphaFoldDB" id="A0A8X8XZM1"/>
<dbReference type="PRINTS" id="PR00421">
    <property type="entry name" value="THIOREDOXIN"/>
</dbReference>
<reference evidence="8" key="2">
    <citation type="submission" date="2020-08" db="EMBL/GenBank/DDBJ databases">
        <title>Plant Genome Project.</title>
        <authorList>
            <person name="Zhang R.-G."/>
        </authorList>
    </citation>
    <scope>NUCLEOTIDE SEQUENCE</scope>
    <source>
        <strain evidence="8">Huo1</strain>
        <tissue evidence="8">Leaf</tissue>
    </source>
</reference>
<dbReference type="PANTHER" id="PTHR45815">
    <property type="entry name" value="PROTEIN DISULFIDE-ISOMERASE A6"/>
    <property type="match status" value="1"/>
</dbReference>
<evidence type="ECO:0000256" key="5">
    <source>
        <dbReference type="RuleBase" id="RU004208"/>
    </source>
</evidence>
<evidence type="ECO:0000259" key="7">
    <source>
        <dbReference type="PROSITE" id="PS51352"/>
    </source>
</evidence>
<dbReference type="GO" id="GO:0034976">
    <property type="term" value="P:response to endoplasmic reticulum stress"/>
    <property type="evidence" value="ECO:0007669"/>
    <property type="project" value="TreeGrafter"/>
</dbReference>
<dbReference type="InterPro" id="IPR017937">
    <property type="entry name" value="Thioredoxin_CS"/>
</dbReference>
<name>A0A8X8XZM1_SALSN</name>
<dbReference type="EMBL" id="PNBA02000006">
    <property type="protein sequence ID" value="KAG6420421.1"/>
    <property type="molecule type" value="Genomic_DNA"/>
</dbReference>
<dbReference type="Proteomes" id="UP000298416">
    <property type="component" value="Unassembled WGS sequence"/>
</dbReference>
<protein>
    <recommendedName>
        <fullName evidence="7">Thioredoxin domain-containing protein</fullName>
    </recommendedName>
</protein>
<feature type="domain" description="Thioredoxin" evidence="7">
    <location>
        <begin position="191"/>
        <end position="324"/>
    </location>
</feature>
<dbReference type="NCBIfam" id="TIGR01126">
    <property type="entry name" value="pdi_dom"/>
    <property type="match status" value="1"/>
</dbReference>
<evidence type="ECO:0000256" key="6">
    <source>
        <dbReference type="SAM" id="MobiDB-lite"/>
    </source>
</evidence>
<feature type="domain" description="Thioredoxin" evidence="7">
    <location>
        <begin position="336"/>
        <end position="472"/>
    </location>
</feature>
<dbReference type="CDD" id="cd03001">
    <property type="entry name" value="PDI_a_P5"/>
    <property type="match status" value="2"/>
</dbReference>
<feature type="region of interest" description="Disordered" evidence="6">
    <location>
        <begin position="139"/>
        <end position="194"/>
    </location>
</feature>
<keyword evidence="2" id="KW-0732">Signal</keyword>
<dbReference type="Pfam" id="PF00085">
    <property type="entry name" value="Thioredoxin"/>
    <property type="match status" value="2"/>
</dbReference>
<comment type="similarity">
    <text evidence="1 5">Belongs to the protein disulfide isomerase family.</text>
</comment>
<dbReference type="GO" id="GO:0005788">
    <property type="term" value="C:endoplasmic reticulum lumen"/>
    <property type="evidence" value="ECO:0007669"/>
    <property type="project" value="TreeGrafter"/>
</dbReference>
<evidence type="ECO:0000256" key="4">
    <source>
        <dbReference type="ARBA" id="ARBA00022824"/>
    </source>
</evidence>
<evidence type="ECO:0000256" key="2">
    <source>
        <dbReference type="ARBA" id="ARBA00022729"/>
    </source>
</evidence>
<proteinExistence type="inferred from homology"/>
<evidence type="ECO:0000313" key="8">
    <source>
        <dbReference type="EMBL" id="KAG6420421.1"/>
    </source>
</evidence>
<dbReference type="PANTHER" id="PTHR45815:SF3">
    <property type="entry name" value="PROTEIN DISULFIDE-ISOMERASE A6"/>
    <property type="match status" value="1"/>
</dbReference>
<sequence length="633" mass="70107">MTSTYHGPSTSERPTREATPALHIGPPRRPDQSGKASVDPITLGFDKLNARLDSMDRRVDKLESRMNANDRPPPLLTPAPPYAQRTHHNYLAHSRPPYPPDRYRGGKIHRAGTWEPPYWLHDFTANDGDQHCRARQPWREPPSLLFSDGQDPPQIPNRRYRGRFHDQPQPRIIDNNWDQGGWHDRGNNRQSQSSEHYPKFTFDVVFDDVKSGDLLNPTQWELEIKEEVLNSNGIVLVEFFAPWCGHCKALTPAWEKAATVLKGVATVAALDADAHQSLAQEYGIRGFPTIKVFAPGKPPADYQGARDVKPIVEFTLQQVKALLKERLDGKSGGGSSQKSEPSASVELNSRNFDELVLKSKELWVVEFFAPCLGCSASATMEVSVVEDEEGCGHCKKLAPEWKKAANSLKGQVKLGHVDCDADKSCQSLMSRYNVQGFPTIMVFGADKDSPFPYEGARTASAIESFALEQLEANAAPPEVTELTSPDVVEEKCGSAAICFVAFLPDILDSKAEGRNKYLEILLSVAENFLWATAGKQADLEQHVGVGGYGYPALVALNLKKKAYAPLKSAFERDQISEFVKEAGRGGKGTLPLAVEPEIVKTEPWDGKDGEIIEEDEFSLEELMGDDTDTKDEL</sequence>
<feature type="compositionally biased region" description="Polar residues" evidence="6">
    <location>
        <begin position="1"/>
        <end position="12"/>
    </location>
</feature>
<dbReference type="PROSITE" id="PS51352">
    <property type="entry name" value="THIOREDOXIN_2"/>
    <property type="match status" value="2"/>
</dbReference>
<reference evidence="8" key="1">
    <citation type="submission" date="2018-01" db="EMBL/GenBank/DDBJ databases">
        <authorList>
            <person name="Mao J.F."/>
        </authorList>
    </citation>
    <scope>NUCLEOTIDE SEQUENCE</scope>
    <source>
        <strain evidence="8">Huo1</strain>
        <tissue evidence="8">Leaf</tissue>
    </source>
</reference>